<sequence length="450" mass="49551">MSPPLSVFLLFSSIFILQISVTSSLEDTIDPKEKTALLNFLNNIKHDRDKLNWNPSEPACTWKGITCDPDNLTVIHLRLKSKTLVGNIPPNTIGTLRSLRVLSLRVNKLSGSIPPDFEQLTSLTTLSLYNNSFTGQLPFIDAKELFSFNVSMNKLNTSIPSFFSKFPKSSFSINVYVCGEPFNITCNDSYIDPKSHQKNETLNKNHKREGEIVGISVGSGLVLLILLCCVRKTLDDPTRPRKRALARNLGGGKGEGEGKKKKSLKWFENGVYGFDLEEFLRASAEFLGEGSVGKSYKQVVGEGKRMVVVKRLKDVVVTEIEFGTIMEGLGKMKNTKKVVPLRGYYYSKEEKWLVFDYMPRGSLALHLHEEETKSGGGAVLVELFSSQGYVTTPLPNILFSRLGREDFNLGIPAKGSVSGEPNSGGCDVGIAEKGCRSGGGGRGRRSGDYG</sequence>
<dbReference type="SUPFAM" id="SSF52058">
    <property type="entry name" value="L domain-like"/>
    <property type="match status" value="1"/>
</dbReference>
<evidence type="ECO:0000313" key="10">
    <source>
        <dbReference type="EMBL" id="KAK9048279.1"/>
    </source>
</evidence>
<evidence type="ECO:0000256" key="2">
    <source>
        <dbReference type="ARBA" id="ARBA00022614"/>
    </source>
</evidence>
<dbReference type="PANTHER" id="PTHR48010:SF55">
    <property type="entry name" value="OS01G0607900 PROTEIN"/>
    <property type="match status" value="1"/>
</dbReference>
<keyword evidence="7" id="KW-0472">Membrane</keyword>
<dbReference type="GO" id="GO:0004672">
    <property type="term" value="F:protein kinase activity"/>
    <property type="evidence" value="ECO:0007669"/>
    <property type="project" value="InterPro"/>
</dbReference>
<dbReference type="Gene3D" id="3.80.10.10">
    <property type="entry name" value="Ribonuclease Inhibitor"/>
    <property type="match status" value="1"/>
</dbReference>
<feature type="chain" id="PRO_5042908289" description="Protein kinase domain-containing protein" evidence="8">
    <location>
        <begin position="25"/>
        <end position="450"/>
    </location>
</feature>
<keyword evidence="3" id="KW-0812">Transmembrane</keyword>
<dbReference type="InterPro" id="IPR001245">
    <property type="entry name" value="Ser-Thr/Tyr_kinase_cat_dom"/>
</dbReference>
<evidence type="ECO:0000256" key="1">
    <source>
        <dbReference type="ARBA" id="ARBA00004167"/>
    </source>
</evidence>
<dbReference type="Pfam" id="PF08263">
    <property type="entry name" value="LRRNT_2"/>
    <property type="match status" value="1"/>
</dbReference>
<dbReference type="FunFam" id="3.80.10.10:FF:000129">
    <property type="entry name" value="Leucine-rich repeat receptor-like kinase"/>
    <property type="match status" value="1"/>
</dbReference>
<gene>
    <name evidence="10" type="ORF">SSX86_032758</name>
</gene>
<feature type="domain" description="Protein kinase" evidence="9">
    <location>
        <begin position="281"/>
        <end position="450"/>
    </location>
</feature>
<dbReference type="PROSITE" id="PS50011">
    <property type="entry name" value="PROTEIN_KINASE_DOM"/>
    <property type="match status" value="1"/>
</dbReference>
<accession>A0AAP0C712</accession>
<evidence type="ECO:0000256" key="4">
    <source>
        <dbReference type="ARBA" id="ARBA00022729"/>
    </source>
</evidence>
<evidence type="ECO:0000256" key="3">
    <source>
        <dbReference type="ARBA" id="ARBA00022692"/>
    </source>
</evidence>
<dbReference type="InterPro" id="IPR050994">
    <property type="entry name" value="At_inactive_RLKs"/>
</dbReference>
<dbReference type="GO" id="GO:0016020">
    <property type="term" value="C:membrane"/>
    <property type="evidence" value="ECO:0007669"/>
    <property type="project" value="UniProtKB-SubCell"/>
</dbReference>
<keyword evidence="6" id="KW-1133">Transmembrane helix</keyword>
<dbReference type="Proteomes" id="UP001408789">
    <property type="component" value="Unassembled WGS sequence"/>
</dbReference>
<comment type="subcellular location">
    <subcellularLocation>
        <location evidence="1">Membrane</location>
        <topology evidence="1">Single-pass membrane protein</topology>
    </subcellularLocation>
</comment>
<keyword evidence="11" id="KW-1185">Reference proteome</keyword>
<evidence type="ECO:0000256" key="5">
    <source>
        <dbReference type="ARBA" id="ARBA00022737"/>
    </source>
</evidence>
<keyword evidence="5" id="KW-0677">Repeat</keyword>
<dbReference type="InterPro" id="IPR032675">
    <property type="entry name" value="LRR_dom_sf"/>
</dbReference>
<dbReference type="InterPro" id="IPR011009">
    <property type="entry name" value="Kinase-like_dom_sf"/>
</dbReference>
<name>A0AAP0C712_9ASTR</name>
<dbReference type="Pfam" id="PF07714">
    <property type="entry name" value="PK_Tyr_Ser-Thr"/>
    <property type="match status" value="1"/>
</dbReference>
<dbReference type="Gene3D" id="3.30.200.20">
    <property type="entry name" value="Phosphorylase Kinase, domain 1"/>
    <property type="match status" value="1"/>
</dbReference>
<evidence type="ECO:0000256" key="7">
    <source>
        <dbReference type="ARBA" id="ARBA00023136"/>
    </source>
</evidence>
<dbReference type="InterPro" id="IPR025875">
    <property type="entry name" value="Leu-rich_rpt_4"/>
</dbReference>
<dbReference type="AlphaFoldDB" id="A0AAP0C712"/>
<dbReference type="InterPro" id="IPR013210">
    <property type="entry name" value="LRR_N_plant-typ"/>
</dbReference>
<dbReference type="GO" id="GO:0005524">
    <property type="term" value="F:ATP binding"/>
    <property type="evidence" value="ECO:0007669"/>
    <property type="project" value="InterPro"/>
</dbReference>
<evidence type="ECO:0000259" key="9">
    <source>
        <dbReference type="PROSITE" id="PS50011"/>
    </source>
</evidence>
<dbReference type="Pfam" id="PF12799">
    <property type="entry name" value="LRR_4"/>
    <property type="match status" value="1"/>
</dbReference>
<dbReference type="InterPro" id="IPR000719">
    <property type="entry name" value="Prot_kinase_dom"/>
</dbReference>
<evidence type="ECO:0000256" key="6">
    <source>
        <dbReference type="ARBA" id="ARBA00022989"/>
    </source>
</evidence>
<feature type="signal peptide" evidence="8">
    <location>
        <begin position="1"/>
        <end position="24"/>
    </location>
</feature>
<protein>
    <recommendedName>
        <fullName evidence="9">Protein kinase domain-containing protein</fullName>
    </recommendedName>
</protein>
<dbReference type="SUPFAM" id="SSF56112">
    <property type="entry name" value="Protein kinase-like (PK-like)"/>
    <property type="match status" value="1"/>
</dbReference>
<reference evidence="10 11" key="1">
    <citation type="submission" date="2024-04" db="EMBL/GenBank/DDBJ databases">
        <title>The reference genome of an endangered Asteraceae, Deinandra increscens subsp. villosa, native to the Central Coast of California.</title>
        <authorList>
            <person name="Guilliams M."/>
            <person name="Hasenstab-Lehman K."/>
            <person name="Meyer R."/>
            <person name="Mcevoy S."/>
        </authorList>
    </citation>
    <scope>NUCLEOTIDE SEQUENCE [LARGE SCALE GENOMIC DNA]</scope>
    <source>
        <tissue evidence="10">Leaf</tissue>
    </source>
</reference>
<evidence type="ECO:0000256" key="8">
    <source>
        <dbReference type="SAM" id="SignalP"/>
    </source>
</evidence>
<dbReference type="PANTHER" id="PTHR48010">
    <property type="entry name" value="OS05G0588300 PROTEIN"/>
    <property type="match status" value="1"/>
</dbReference>
<dbReference type="EMBL" id="JBCNJP010013482">
    <property type="protein sequence ID" value="KAK9048279.1"/>
    <property type="molecule type" value="Genomic_DNA"/>
</dbReference>
<keyword evidence="4 8" id="KW-0732">Signal</keyword>
<keyword evidence="2" id="KW-0433">Leucine-rich repeat</keyword>
<proteinExistence type="predicted"/>
<organism evidence="10 11">
    <name type="scientific">Deinandra increscens subsp. villosa</name>
    <dbReference type="NCBI Taxonomy" id="3103831"/>
    <lineage>
        <taxon>Eukaryota</taxon>
        <taxon>Viridiplantae</taxon>
        <taxon>Streptophyta</taxon>
        <taxon>Embryophyta</taxon>
        <taxon>Tracheophyta</taxon>
        <taxon>Spermatophyta</taxon>
        <taxon>Magnoliopsida</taxon>
        <taxon>eudicotyledons</taxon>
        <taxon>Gunneridae</taxon>
        <taxon>Pentapetalae</taxon>
        <taxon>asterids</taxon>
        <taxon>campanulids</taxon>
        <taxon>Asterales</taxon>
        <taxon>Asteraceae</taxon>
        <taxon>Asteroideae</taxon>
        <taxon>Heliantheae alliance</taxon>
        <taxon>Madieae</taxon>
        <taxon>Madiinae</taxon>
        <taxon>Deinandra</taxon>
    </lineage>
</organism>
<evidence type="ECO:0000313" key="11">
    <source>
        <dbReference type="Proteomes" id="UP001408789"/>
    </source>
</evidence>
<comment type="caution">
    <text evidence="10">The sequence shown here is derived from an EMBL/GenBank/DDBJ whole genome shotgun (WGS) entry which is preliminary data.</text>
</comment>